<reference evidence="1 2" key="1">
    <citation type="submission" date="2023-07" db="EMBL/GenBank/DDBJ databases">
        <title>Genomic Encyclopedia of Type Strains, Phase IV (KMG-IV): sequencing the most valuable type-strain genomes for metagenomic binning, comparative biology and taxonomic classification.</title>
        <authorList>
            <person name="Goeker M."/>
        </authorList>
    </citation>
    <scope>NUCLEOTIDE SEQUENCE [LARGE SCALE GENOMIC DNA]</scope>
    <source>
        <strain evidence="1 2">DSM 20694</strain>
    </source>
</reference>
<name>A0ABT9US96_9FIRM</name>
<sequence length="137" mass="16409">MSTLNMVLSKDYSQEILYKGNGIYENRDVEIELEYHSLILYYKNIEKVMPVSNISRIFNDNKTVIIYTKDNKKVQIESNDCDSLFNHIKDRLDLLDNTQKDEEYDEFAKSILYYFGDKDNNKDYDEFAKSVLYFYDK</sequence>
<accession>A0ABT9US96</accession>
<comment type="caution">
    <text evidence="1">The sequence shown here is derived from an EMBL/GenBank/DDBJ whole genome shotgun (WGS) entry which is preliminary data.</text>
</comment>
<dbReference type="Proteomes" id="UP001228504">
    <property type="component" value="Unassembled WGS sequence"/>
</dbReference>
<evidence type="ECO:0000313" key="2">
    <source>
        <dbReference type="Proteomes" id="UP001228504"/>
    </source>
</evidence>
<organism evidence="1 2">
    <name type="scientific">Eubacterium multiforme</name>
    <dbReference type="NCBI Taxonomy" id="83339"/>
    <lineage>
        <taxon>Bacteria</taxon>
        <taxon>Bacillati</taxon>
        <taxon>Bacillota</taxon>
        <taxon>Clostridia</taxon>
        <taxon>Eubacteriales</taxon>
        <taxon>Eubacteriaceae</taxon>
        <taxon>Eubacterium</taxon>
    </lineage>
</organism>
<gene>
    <name evidence="1" type="ORF">J2S18_001121</name>
</gene>
<dbReference type="RefSeq" id="WP_307484303.1">
    <property type="nucleotide sequence ID" value="NZ_JAUSUF010000002.1"/>
</dbReference>
<protein>
    <submittedName>
        <fullName evidence="1">Uncharacterized protein</fullName>
    </submittedName>
</protein>
<proteinExistence type="predicted"/>
<dbReference type="EMBL" id="JAUSUF010000002">
    <property type="protein sequence ID" value="MDQ0149191.1"/>
    <property type="molecule type" value="Genomic_DNA"/>
</dbReference>
<evidence type="ECO:0000313" key="1">
    <source>
        <dbReference type="EMBL" id="MDQ0149191.1"/>
    </source>
</evidence>
<keyword evidence="2" id="KW-1185">Reference proteome</keyword>